<keyword evidence="4" id="KW-1185">Reference proteome</keyword>
<dbReference type="PANTHER" id="PTHR43669:SF3">
    <property type="entry name" value="ALCOHOL DEHYDROGENASE, PUTATIVE (AFU_ORTHOLOGUE AFUA_3G03445)-RELATED"/>
    <property type="match status" value="1"/>
</dbReference>
<dbReference type="OrthoDB" id="9774430at2"/>
<dbReference type="Gene3D" id="3.40.50.720">
    <property type="entry name" value="NAD(P)-binding Rossmann-like Domain"/>
    <property type="match status" value="1"/>
</dbReference>
<proteinExistence type="inferred from homology"/>
<evidence type="ECO:0000313" key="3">
    <source>
        <dbReference type="EMBL" id="OPA81005.1"/>
    </source>
</evidence>
<dbReference type="EMBL" id="MSZX01000001">
    <property type="protein sequence ID" value="OPA81005.1"/>
    <property type="molecule type" value="Genomic_DNA"/>
</dbReference>
<dbReference type="AlphaFoldDB" id="A0A1T2XMG9"/>
<dbReference type="InterPro" id="IPR036291">
    <property type="entry name" value="NAD(P)-bd_dom_sf"/>
</dbReference>
<comment type="caution">
    <text evidence="3">The sequence shown here is derived from an EMBL/GenBank/DDBJ whole genome shotgun (WGS) entry which is preliminary data.</text>
</comment>
<comment type="similarity">
    <text evidence="1">Belongs to the short-chain dehydrogenases/reductases (SDR) family.</text>
</comment>
<dbReference type="STRING" id="1324314.BVG16_01270"/>
<name>A0A1T2XMG9_9BACL</name>
<dbReference type="InterPro" id="IPR002347">
    <property type="entry name" value="SDR_fam"/>
</dbReference>
<accession>A0A1T2XMG9</accession>
<dbReference type="PRINTS" id="PR00081">
    <property type="entry name" value="GDHRDH"/>
</dbReference>
<dbReference type="PANTHER" id="PTHR43669">
    <property type="entry name" value="5-KETO-D-GLUCONATE 5-REDUCTASE"/>
    <property type="match status" value="1"/>
</dbReference>
<evidence type="ECO:0000256" key="1">
    <source>
        <dbReference type="ARBA" id="ARBA00006484"/>
    </source>
</evidence>
<dbReference type="CDD" id="cd05233">
    <property type="entry name" value="SDR_c"/>
    <property type="match status" value="1"/>
</dbReference>
<dbReference type="Proteomes" id="UP000190188">
    <property type="component" value="Unassembled WGS sequence"/>
</dbReference>
<reference evidence="3 4" key="1">
    <citation type="submission" date="2017-01" db="EMBL/GenBank/DDBJ databases">
        <title>Genome analysis of Paenibacillus selenitrireducens ES3-24.</title>
        <authorList>
            <person name="Xu D."/>
            <person name="Yao R."/>
            <person name="Zheng S."/>
        </authorList>
    </citation>
    <scope>NUCLEOTIDE SEQUENCE [LARGE SCALE GENOMIC DNA]</scope>
    <source>
        <strain evidence="3 4">ES3-24</strain>
    </source>
</reference>
<evidence type="ECO:0000256" key="2">
    <source>
        <dbReference type="ARBA" id="ARBA00023002"/>
    </source>
</evidence>
<dbReference type="SUPFAM" id="SSF51735">
    <property type="entry name" value="NAD(P)-binding Rossmann-fold domains"/>
    <property type="match status" value="1"/>
</dbReference>
<dbReference type="Pfam" id="PF13561">
    <property type="entry name" value="adh_short_C2"/>
    <property type="match status" value="1"/>
</dbReference>
<gene>
    <name evidence="3" type="ORF">BVG16_01270</name>
</gene>
<protein>
    <submittedName>
        <fullName evidence="3">Short-chain dehydrogenase</fullName>
    </submittedName>
</protein>
<organism evidence="3 4">
    <name type="scientific">Paenibacillus selenitireducens</name>
    <dbReference type="NCBI Taxonomy" id="1324314"/>
    <lineage>
        <taxon>Bacteria</taxon>
        <taxon>Bacillati</taxon>
        <taxon>Bacillota</taxon>
        <taxon>Bacilli</taxon>
        <taxon>Bacillales</taxon>
        <taxon>Paenibacillaceae</taxon>
        <taxon>Paenibacillus</taxon>
    </lineage>
</organism>
<sequence length="265" mass="27529">MLLENKNAVIYGGGGAIGGAVARAFAREGANIFLAGRTLAKLDAVAGDISATGRSVETAQVDALDEKSVEKHVDAVASKAGGIDIVLNAVGFFHVQGIPFAELTLKDFEYPVASYIRTNYITAKAVSRHMVKKGSGVILTLSTPVSRMTGPGFMGHCVACAGIEAMSRHLAGELGKNGIRVICLRSHMIPEAAALDSHSRDMFHRNAELAGISLEEMLAGAASGTPLNRLPTLADVSNTAVFMASEQAGAMTGTVANLTSGFILD</sequence>
<evidence type="ECO:0000313" key="4">
    <source>
        <dbReference type="Proteomes" id="UP000190188"/>
    </source>
</evidence>
<keyword evidence="2" id="KW-0560">Oxidoreductase</keyword>
<dbReference type="GO" id="GO:0016491">
    <property type="term" value="F:oxidoreductase activity"/>
    <property type="evidence" value="ECO:0007669"/>
    <property type="project" value="UniProtKB-KW"/>
</dbReference>